<dbReference type="NCBIfam" id="TIGR00173">
    <property type="entry name" value="menD"/>
    <property type="match status" value="1"/>
</dbReference>
<comment type="caution">
    <text evidence="11">The sequence shown here is derived from an EMBL/GenBank/DDBJ whole genome shotgun (WGS) entry which is preliminary data.</text>
</comment>
<evidence type="ECO:0000256" key="2">
    <source>
        <dbReference type="ARBA" id="ARBA00022679"/>
    </source>
</evidence>
<dbReference type="CDD" id="cd07037">
    <property type="entry name" value="TPP_PYR_MenD"/>
    <property type="match status" value="1"/>
</dbReference>
<comment type="subunit">
    <text evidence="7">Homodimer.</text>
</comment>
<gene>
    <name evidence="7" type="primary">menD</name>
    <name evidence="11" type="ORF">B0H94_103130</name>
</gene>
<dbReference type="OrthoDB" id="9791859at2"/>
<dbReference type="EMBL" id="PYAV01000003">
    <property type="protein sequence ID" value="PSL50518.1"/>
    <property type="molecule type" value="Genomic_DNA"/>
</dbReference>
<dbReference type="Proteomes" id="UP000242310">
    <property type="component" value="Unassembled WGS sequence"/>
</dbReference>
<proteinExistence type="inferred from homology"/>
<dbReference type="PANTHER" id="PTHR42916">
    <property type="entry name" value="2-SUCCINYL-5-ENOLPYRUVYL-6-HYDROXY-3-CYCLOHEXENE-1-CARBOXYLATE SYNTHASE"/>
    <property type="match status" value="1"/>
</dbReference>
<comment type="pathway">
    <text evidence="7">Quinol/quinone metabolism; menaquinone biosynthesis.</text>
</comment>
<keyword evidence="1 7" id="KW-0474">Menaquinone biosynthesis</keyword>
<comment type="cofactor">
    <cofactor evidence="7">
        <name>thiamine diphosphate</name>
        <dbReference type="ChEBI" id="CHEBI:58937"/>
    </cofactor>
    <text evidence="7">Binds 1 thiamine pyrophosphate per subunit.</text>
</comment>
<comment type="cofactor">
    <cofactor evidence="7">
        <name>Mg(2+)</name>
        <dbReference type="ChEBI" id="CHEBI:18420"/>
    </cofactor>
    <cofactor evidence="7">
        <name>Mn(2+)</name>
        <dbReference type="ChEBI" id="CHEBI:29035"/>
    </cofactor>
</comment>
<dbReference type="InterPro" id="IPR029035">
    <property type="entry name" value="DHS-like_NAD/FAD-binding_dom"/>
</dbReference>
<dbReference type="Pfam" id="PF16582">
    <property type="entry name" value="TPP_enzyme_M_2"/>
    <property type="match status" value="1"/>
</dbReference>
<keyword evidence="12" id="KW-1185">Reference proteome</keyword>
<dbReference type="InterPro" id="IPR011766">
    <property type="entry name" value="TPP_enzyme_TPP-bd"/>
</dbReference>
<dbReference type="GO" id="GO:0030145">
    <property type="term" value="F:manganese ion binding"/>
    <property type="evidence" value="ECO:0007669"/>
    <property type="project" value="UniProtKB-UniRule"/>
</dbReference>
<organism evidence="11 12">
    <name type="scientific">Salsuginibacillus halophilus</name>
    <dbReference type="NCBI Taxonomy" id="517424"/>
    <lineage>
        <taxon>Bacteria</taxon>
        <taxon>Bacillati</taxon>
        <taxon>Bacillota</taxon>
        <taxon>Bacilli</taxon>
        <taxon>Bacillales</taxon>
        <taxon>Bacillaceae</taxon>
        <taxon>Salsuginibacillus</taxon>
    </lineage>
</organism>
<dbReference type="GO" id="GO:0030976">
    <property type="term" value="F:thiamine pyrophosphate binding"/>
    <property type="evidence" value="ECO:0007669"/>
    <property type="project" value="UniProtKB-UniRule"/>
</dbReference>
<dbReference type="UniPathway" id="UPA00079"/>
<keyword evidence="4 7" id="KW-0460">Magnesium</keyword>
<evidence type="ECO:0000256" key="3">
    <source>
        <dbReference type="ARBA" id="ARBA00022723"/>
    </source>
</evidence>
<dbReference type="AlphaFoldDB" id="A0A2P8HWG1"/>
<name>A0A2P8HWG1_9BACI</name>
<dbReference type="InterPro" id="IPR004433">
    <property type="entry name" value="MenaQ_synth_MenD"/>
</dbReference>
<dbReference type="HAMAP" id="MF_01659">
    <property type="entry name" value="MenD"/>
    <property type="match status" value="1"/>
</dbReference>
<keyword evidence="6 7" id="KW-0464">Manganese</keyword>
<keyword evidence="2 7" id="KW-0808">Transferase</keyword>
<evidence type="ECO:0000313" key="11">
    <source>
        <dbReference type="EMBL" id="PSL50518.1"/>
    </source>
</evidence>
<dbReference type="GO" id="GO:0000287">
    <property type="term" value="F:magnesium ion binding"/>
    <property type="evidence" value="ECO:0007669"/>
    <property type="project" value="UniProtKB-UniRule"/>
</dbReference>
<dbReference type="EC" id="2.2.1.9" evidence="7"/>
<dbReference type="PANTHER" id="PTHR42916:SF1">
    <property type="entry name" value="PROTEIN PHYLLO, CHLOROPLASTIC"/>
    <property type="match status" value="1"/>
</dbReference>
<evidence type="ECO:0000256" key="1">
    <source>
        <dbReference type="ARBA" id="ARBA00022428"/>
    </source>
</evidence>
<evidence type="ECO:0000313" key="12">
    <source>
        <dbReference type="Proteomes" id="UP000242310"/>
    </source>
</evidence>
<dbReference type="GO" id="GO:0009234">
    <property type="term" value="P:menaquinone biosynthetic process"/>
    <property type="evidence" value="ECO:0007669"/>
    <property type="project" value="UniProtKB-UniRule"/>
</dbReference>
<comment type="pathway">
    <text evidence="7">Quinol/quinone metabolism; 1,4-dihydroxy-2-naphthoate biosynthesis; 1,4-dihydroxy-2-naphthoate from chorismate: step 2/7.</text>
</comment>
<dbReference type="Pfam" id="PF02776">
    <property type="entry name" value="TPP_enzyme_N"/>
    <property type="match status" value="1"/>
</dbReference>
<accession>A0A2P8HWG1</accession>
<feature type="domain" description="Thiamine pyrophosphate enzyme N-terminal TPP-binding" evidence="9">
    <location>
        <begin position="11"/>
        <end position="124"/>
    </location>
</feature>
<keyword evidence="3 7" id="KW-0479">Metal-binding</keyword>
<dbReference type="Gene3D" id="3.40.50.970">
    <property type="match status" value="2"/>
</dbReference>
<feature type="domain" description="Thiamine pyrophosphate enzyme TPP-binding" evidence="8">
    <location>
        <begin position="407"/>
        <end position="532"/>
    </location>
</feature>
<dbReference type="CDD" id="cd02009">
    <property type="entry name" value="TPP_SHCHC_synthase"/>
    <property type="match status" value="1"/>
</dbReference>
<dbReference type="InterPro" id="IPR032264">
    <property type="entry name" value="MenD_middle"/>
</dbReference>
<evidence type="ECO:0000256" key="7">
    <source>
        <dbReference type="HAMAP-Rule" id="MF_01659"/>
    </source>
</evidence>
<keyword evidence="5 7" id="KW-0786">Thiamine pyrophosphate</keyword>
<evidence type="ECO:0000256" key="4">
    <source>
        <dbReference type="ARBA" id="ARBA00022842"/>
    </source>
</evidence>
<comment type="similarity">
    <text evidence="7">Belongs to the TPP enzyme family. MenD subfamily.</text>
</comment>
<dbReference type="Pfam" id="PF02775">
    <property type="entry name" value="TPP_enzyme_C"/>
    <property type="match status" value="1"/>
</dbReference>
<comment type="function">
    <text evidence="7">Catalyzes the thiamine diphosphate-dependent decarboxylation of 2-oxoglutarate and the subsequent addition of the resulting succinic semialdehyde-thiamine pyrophosphate anion to isochorismate to yield 2-succinyl-5-enolpyruvyl-6-hydroxy-3-cyclohexene-1-carboxylate (SEPHCHC).</text>
</comment>
<evidence type="ECO:0000256" key="5">
    <source>
        <dbReference type="ARBA" id="ARBA00023052"/>
    </source>
</evidence>
<dbReference type="SUPFAM" id="SSF52518">
    <property type="entry name" value="Thiamin diphosphate-binding fold (THDP-binding)"/>
    <property type="match status" value="2"/>
</dbReference>
<sequence>MNMGEGTYYLAYMIDELYQQGVREVVISPGSRSTPLSLLAREHPGINVHVHFDERAAAFVALGISKATQTPAALICTSGTAAANYYPAVIEAKQSRVPLIVLTSDRPNELRDNGAPQTIDQLKMFGDAVKYFHELDVPDPTERMLAYARSQAARACQEAATSTPGPVHLNVPLREPLLPETSLPNLWGASKIHLQQFSVRGRALADVTALEHVLTRAKRPIIVCGELDDRADEAAVLRLAESWQVPVFADVLSNLRGQSKTAGVISTFDTLLKSSEVTEKLTPDVIIRFGTMPVAKSYAAWLSRTPWSTHIVVDPDGGYREPAGVETILLPVQPHHFVQQVSDRLYQLEADWLEAWQKVHESVLQTFMEPLAGGGLTEAGAASALNSVKHGLIFTSNSMPVRDLNTFYHPEETKTRIMANRGANGIDGVISTALGAAAAGYEVTLLIGDLAFLHDYTTLFFAKKAGLSLRVVVINNDGGGIFSFLPQREGTPHFEEVFSTSFQPPVAELAAASGASFKRVAALHEFTSLLSEPLQGIEIIEIVTDREENRVWHEKVSEAAVQAAAEVVRR</sequence>
<dbReference type="GO" id="GO:0070204">
    <property type="term" value="F:2-succinyl-5-enolpyruvyl-6-hydroxy-3-cyclohexene-1-carboxylic-acid synthase activity"/>
    <property type="evidence" value="ECO:0007669"/>
    <property type="project" value="UniProtKB-UniRule"/>
</dbReference>
<comment type="catalytic activity">
    <reaction evidence="7">
        <text>isochorismate + 2-oxoglutarate + H(+) = 5-enolpyruvoyl-6-hydroxy-2-succinyl-cyclohex-3-ene-1-carboxylate + CO2</text>
        <dbReference type="Rhea" id="RHEA:25593"/>
        <dbReference type="ChEBI" id="CHEBI:15378"/>
        <dbReference type="ChEBI" id="CHEBI:16526"/>
        <dbReference type="ChEBI" id="CHEBI:16810"/>
        <dbReference type="ChEBI" id="CHEBI:29780"/>
        <dbReference type="ChEBI" id="CHEBI:58818"/>
        <dbReference type="EC" id="2.2.1.9"/>
    </reaction>
</comment>
<dbReference type="RefSeq" id="WP_106587844.1">
    <property type="nucleotide sequence ID" value="NZ_PYAV01000003.1"/>
</dbReference>
<evidence type="ECO:0000259" key="9">
    <source>
        <dbReference type="Pfam" id="PF02776"/>
    </source>
</evidence>
<evidence type="ECO:0000256" key="6">
    <source>
        <dbReference type="ARBA" id="ARBA00023211"/>
    </source>
</evidence>
<protein>
    <recommendedName>
        <fullName evidence="7">2-succinyl-5-enolpyruvyl-6-hydroxy-3-cyclohexene-1-carboxylate synthase</fullName>
        <shortName evidence="7">SEPHCHC synthase</shortName>
        <ecNumber evidence="7">2.2.1.9</ecNumber>
    </recommendedName>
    <alternativeName>
        <fullName evidence="7">Menaquinone biosynthesis protein MenD</fullName>
    </alternativeName>
</protein>
<dbReference type="InterPro" id="IPR012001">
    <property type="entry name" value="Thiamin_PyroP_enz_TPP-bd_dom"/>
</dbReference>
<dbReference type="Gene3D" id="3.40.50.1220">
    <property type="entry name" value="TPP-binding domain"/>
    <property type="match status" value="1"/>
</dbReference>
<dbReference type="SUPFAM" id="SSF52467">
    <property type="entry name" value="DHS-like NAD/FAD-binding domain"/>
    <property type="match status" value="1"/>
</dbReference>
<dbReference type="InterPro" id="IPR029061">
    <property type="entry name" value="THDP-binding"/>
</dbReference>
<evidence type="ECO:0000259" key="10">
    <source>
        <dbReference type="Pfam" id="PF16582"/>
    </source>
</evidence>
<feature type="domain" description="Menaquinone biosynthesis protein MenD middle" evidence="10">
    <location>
        <begin position="214"/>
        <end position="388"/>
    </location>
</feature>
<dbReference type="PIRSF" id="PIRSF004983">
    <property type="entry name" value="MenD"/>
    <property type="match status" value="1"/>
</dbReference>
<dbReference type="UniPathway" id="UPA01057">
    <property type="reaction ID" value="UER00164"/>
</dbReference>
<evidence type="ECO:0000259" key="8">
    <source>
        <dbReference type="Pfam" id="PF02775"/>
    </source>
</evidence>
<reference evidence="11 12" key="1">
    <citation type="submission" date="2018-03" db="EMBL/GenBank/DDBJ databases">
        <title>Genomic Encyclopedia of Type Strains, Phase III (KMG-III): the genomes of soil and plant-associated and newly described type strains.</title>
        <authorList>
            <person name="Whitman W."/>
        </authorList>
    </citation>
    <scope>NUCLEOTIDE SEQUENCE [LARGE SCALE GENOMIC DNA]</scope>
    <source>
        <strain evidence="11 12">CGMCC 1.07653</strain>
    </source>
</reference>